<dbReference type="PROSITE" id="PS00028">
    <property type="entry name" value="ZINC_FINGER_C2H2_1"/>
    <property type="match status" value="3"/>
</dbReference>
<keyword evidence="6 13" id="KW-0863">Zinc-finger</keyword>
<keyword evidence="5" id="KW-0677">Repeat</keyword>
<evidence type="ECO:0000259" key="15">
    <source>
        <dbReference type="PROSITE" id="PS50157"/>
    </source>
</evidence>
<feature type="compositionally biased region" description="Polar residues" evidence="14">
    <location>
        <begin position="310"/>
        <end position="319"/>
    </location>
</feature>
<dbReference type="PROSITE" id="PS50157">
    <property type="entry name" value="ZINC_FINGER_C2H2_2"/>
    <property type="match status" value="1"/>
</dbReference>
<feature type="region of interest" description="Disordered" evidence="14">
    <location>
        <begin position="843"/>
        <end position="1089"/>
    </location>
</feature>
<dbReference type="PANTHER" id="PTHR24388:SF34">
    <property type="entry name" value="ZINC FINGER PROTEIN 280D"/>
    <property type="match status" value="1"/>
</dbReference>
<dbReference type="EMBL" id="JAINUF010000016">
    <property type="protein sequence ID" value="KAJ8340458.1"/>
    <property type="molecule type" value="Genomic_DNA"/>
</dbReference>
<feature type="compositionally biased region" description="Basic and acidic residues" evidence="14">
    <location>
        <begin position="1014"/>
        <end position="1024"/>
    </location>
</feature>
<comment type="caution">
    <text evidence="16">The sequence shown here is derived from an EMBL/GenBank/DDBJ whole genome shotgun (WGS) entry which is preliminary data.</text>
</comment>
<feature type="compositionally biased region" description="Basic and acidic residues" evidence="14">
    <location>
        <begin position="937"/>
        <end position="958"/>
    </location>
</feature>
<keyword evidence="4" id="KW-0479">Metal-binding</keyword>
<keyword evidence="17" id="KW-1185">Reference proteome</keyword>
<feature type="compositionally biased region" description="Basic and acidic residues" evidence="14">
    <location>
        <begin position="877"/>
        <end position="896"/>
    </location>
</feature>
<dbReference type="GO" id="GO:0000978">
    <property type="term" value="F:RNA polymerase II cis-regulatory region sequence-specific DNA binding"/>
    <property type="evidence" value="ECO:0007669"/>
    <property type="project" value="TreeGrafter"/>
</dbReference>
<dbReference type="Proteomes" id="UP001152622">
    <property type="component" value="Chromosome 16"/>
</dbReference>
<keyword evidence="11" id="KW-0804">Transcription</keyword>
<dbReference type="InterPro" id="IPR050527">
    <property type="entry name" value="Snail/Krueppel_Znf"/>
</dbReference>
<evidence type="ECO:0000256" key="14">
    <source>
        <dbReference type="SAM" id="MobiDB-lite"/>
    </source>
</evidence>
<accession>A0A9Q1EKL5</accession>
<dbReference type="SMART" id="SM00355">
    <property type="entry name" value="ZnF_C2H2"/>
    <property type="match status" value="8"/>
</dbReference>
<feature type="region of interest" description="Disordered" evidence="14">
    <location>
        <begin position="300"/>
        <end position="352"/>
    </location>
</feature>
<keyword evidence="8" id="KW-0832">Ubl conjugation</keyword>
<dbReference type="FunFam" id="3.30.160.60:FF:000298">
    <property type="entry name" value="zinc finger protein 280D isoform X1"/>
    <property type="match status" value="1"/>
</dbReference>
<proteinExistence type="predicted"/>
<keyword evidence="7" id="KW-0862">Zinc</keyword>
<feature type="domain" description="C2H2-type" evidence="15">
    <location>
        <begin position="550"/>
        <end position="578"/>
    </location>
</feature>
<evidence type="ECO:0000256" key="1">
    <source>
        <dbReference type="ARBA" id="ARBA00003729"/>
    </source>
</evidence>
<evidence type="ECO:0000256" key="12">
    <source>
        <dbReference type="ARBA" id="ARBA00023242"/>
    </source>
</evidence>
<feature type="compositionally biased region" description="Basic and acidic residues" evidence="14">
    <location>
        <begin position="1074"/>
        <end position="1089"/>
    </location>
</feature>
<organism evidence="16 17">
    <name type="scientific">Synaphobranchus kaupii</name>
    <name type="common">Kaup's arrowtooth eel</name>
    <dbReference type="NCBI Taxonomy" id="118154"/>
    <lineage>
        <taxon>Eukaryota</taxon>
        <taxon>Metazoa</taxon>
        <taxon>Chordata</taxon>
        <taxon>Craniata</taxon>
        <taxon>Vertebrata</taxon>
        <taxon>Euteleostomi</taxon>
        <taxon>Actinopterygii</taxon>
        <taxon>Neopterygii</taxon>
        <taxon>Teleostei</taxon>
        <taxon>Anguilliformes</taxon>
        <taxon>Synaphobranchidae</taxon>
        <taxon>Synaphobranchus</taxon>
    </lineage>
</organism>
<evidence type="ECO:0000256" key="10">
    <source>
        <dbReference type="ARBA" id="ARBA00023125"/>
    </source>
</evidence>
<dbReference type="InterPro" id="IPR057618">
    <property type="entry name" value="Znf_POGZ/Z280C-D-like"/>
</dbReference>
<dbReference type="GO" id="GO:0008270">
    <property type="term" value="F:zinc ion binding"/>
    <property type="evidence" value="ECO:0007669"/>
    <property type="project" value="UniProtKB-KW"/>
</dbReference>
<feature type="compositionally biased region" description="Basic and acidic residues" evidence="14">
    <location>
        <begin position="904"/>
        <end position="920"/>
    </location>
</feature>
<gene>
    <name evidence="16" type="ORF">SKAU_G00350910</name>
</gene>
<dbReference type="InterPro" id="IPR036236">
    <property type="entry name" value="Znf_C2H2_sf"/>
</dbReference>
<evidence type="ECO:0000256" key="3">
    <source>
        <dbReference type="ARBA" id="ARBA00022499"/>
    </source>
</evidence>
<dbReference type="AlphaFoldDB" id="A0A9Q1EKL5"/>
<reference evidence="16" key="1">
    <citation type="journal article" date="2023" name="Science">
        <title>Genome structures resolve the early diversification of teleost fishes.</title>
        <authorList>
            <person name="Parey E."/>
            <person name="Louis A."/>
            <person name="Montfort J."/>
            <person name="Bouchez O."/>
            <person name="Roques C."/>
            <person name="Iampietro C."/>
            <person name="Lluch J."/>
            <person name="Castinel A."/>
            <person name="Donnadieu C."/>
            <person name="Desvignes T."/>
            <person name="Floi Bucao C."/>
            <person name="Jouanno E."/>
            <person name="Wen M."/>
            <person name="Mejri S."/>
            <person name="Dirks R."/>
            <person name="Jansen H."/>
            <person name="Henkel C."/>
            <person name="Chen W.J."/>
            <person name="Zahm M."/>
            <person name="Cabau C."/>
            <person name="Klopp C."/>
            <person name="Thompson A.W."/>
            <person name="Robinson-Rechavi M."/>
            <person name="Braasch I."/>
            <person name="Lecointre G."/>
            <person name="Bobe J."/>
            <person name="Postlethwait J.H."/>
            <person name="Berthelot C."/>
            <person name="Roest Crollius H."/>
            <person name="Guiguen Y."/>
        </authorList>
    </citation>
    <scope>NUCLEOTIDE SEQUENCE</scope>
    <source>
        <strain evidence="16">WJC10195</strain>
    </source>
</reference>
<dbReference type="Gene3D" id="3.30.160.60">
    <property type="entry name" value="Classic Zinc Finger"/>
    <property type="match status" value="1"/>
</dbReference>
<evidence type="ECO:0000313" key="16">
    <source>
        <dbReference type="EMBL" id="KAJ8340458.1"/>
    </source>
</evidence>
<keyword evidence="3" id="KW-1017">Isopeptide bond</keyword>
<evidence type="ECO:0000256" key="13">
    <source>
        <dbReference type="PROSITE-ProRule" id="PRU00042"/>
    </source>
</evidence>
<evidence type="ECO:0000256" key="4">
    <source>
        <dbReference type="ARBA" id="ARBA00022723"/>
    </source>
</evidence>
<feature type="region of interest" description="Disordered" evidence="14">
    <location>
        <begin position="652"/>
        <end position="715"/>
    </location>
</feature>
<dbReference type="PANTHER" id="PTHR24388">
    <property type="entry name" value="ZINC FINGER PROTEIN"/>
    <property type="match status" value="1"/>
</dbReference>
<evidence type="ECO:0000256" key="8">
    <source>
        <dbReference type="ARBA" id="ARBA00022843"/>
    </source>
</evidence>
<evidence type="ECO:0000256" key="7">
    <source>
        <dbReference type="ARBA" id="ARBA00022833"/>
    </source>
</evidence>
<evidence type="ECO:0000256" key="5">
    <source>
        <dbReference type="ARBA" id="ARBA00022737"/>
    </source>
</evidence>
<dbReference type="OrthoDB" id="10032537at2759"/>
<evidence type="ECO:0000256" key="11">
    <source>
        <dbReference type="ARBA" id="ARBA00023163"/>
    </source>
</evidence>
<evidence type="ECO:0000256" key="9">
    <source>
        <dbReference type="ARBA" id="ARBA00023015"/>
    </source>
</evidence>
<keyword evidence="9" id="KW-0805">Transcription regulation</keyword>
<dbReference type="InterPro" id="IPR013087">
    <property type="entry name" value="Znf_C2H2_type"/>
</dbReference>
<feature type="compositionally biased region" description="Low complexity" evidence="14">
    <location>
        <begin position="665"/>
        <end position="703"/>
    </location>
</feature>
<keyword evidence="12" id="KW-0539">Nucleus</keyword>
<dbReference type="GO" id="GO:0005634">
    <property type="term" value="C:nucleus"/>
    <property type="evidence" value="ECO:0007669"/>
    <property type="project" value="UniProtKB-SubCell"/>
</dbReference>
<evidence type="ECO:0000256" key="2">
    <source>
        <dbReference type="ARBA" id="ARBA00004123"/>
    </source>
</evidence>
<dbReference type="GO" id="GO:0000981">
    <property type="term" value="F:DNA-binding transcription factor activity, RNA polymerase II-specific"/>
    <property type="evidence" value="ECO:0007669"/>
    <property type="project" value="TreeGrafter"/>
</dbReference>
<evidence type="ECO:0000256" key="6">
    <source>
        <dbReference type="ARBA" id="ARBA00022771"/>
    </source>
</evidence>
<protein>
    <recommendedName>
        <fullName evidence="15">C2H2-type domain-containing protein</fullName>
    </recommendedName>
</protein>
<comment type="subcellular location">
    <subcellularLocation>
        <location evidence="2">Nucleus</location>
    </subcellularLocation>
</comment>
<dbReference type="SUPFAM" id="SSF57667">
    <property type="entry name" value="beta-beta-alpha zinc fingers"/>
    <property type="match status" value="1"/>
</dbReference>
<sequence length="1089" mass="119941">MFMYAWWNNAFLLITHNGFKMSELFMECEEEELEPWQRRIPEINLVDDDDDDDDEPIFVGEIRSSKVTTNTRPSPAPVVKAVNQRQTLPAATRSVMPVSPVMRAGGTAVMTPQRPPQATPSAQPMSCGTSGPIVPQLAVRATAQSVTKSLLIPVATQPGSLTTMAQTMSHVSHTLSAQAPHPIIINNQGYIVTSPQLANNSTFIASLGNQYPPGTSFTVLPAGQQLLPQVTPGKALPGVVHRPQVQLIHNNIVTLANVQSPPQLKQPAAQFSPTKLQPIQMNAATLQPIQVVSSAVQSKLVTPAKPPNSPGTTSKQPSPLLQVMGNTGIGTNAVKRDSPPDTTSNAIKRTKLELGPSNVSDYTLNGTPFRKKCPRCNIQFNLPDPMRNHMRYCCSHLIDSIFPTTSKLGKPSPPVRIMDMEKGKLIMLVTEFYYGRHEGDKIVNKEQKTNITFKCNSCLKVLKNNIRFMNHMKHHLELEKQSNESWDSHTTCQHCFRQYSTPFQLQCHIESAHSPYESTTNCKICELAFETEQVLLEHMKDNHKPGEMPYVCQVCNYRSSFFSEVESHFRSVHENTKDLLCPFCLKVLRSGHMFMQHYMKHQKKGIHRCGKCRLNFLTYKEKADHKTQFHRTFKKPKTLEGLPPGTKVTIRASLLGGSPTSGGAPSRSIVSIIPSSPTSKQQSKPHSSTAKSKSSSQNASPGKGRPFPTKKQERLNSKLQERSNEALRKVRNQMGQQICVECYTKVTDFYSHYPMVLNCGACKYRTCCKKSFENHMIRFHSAVSRHRYRKAKKPRGSLRSITLVCLNCDFLADASGTNLMSKHLIDRPHHNCQVIFEKGLSMEGKPKTGPGLETSAGGNGDKKVESEVLSGDLEPLDTSRKDKEDVPLDSHAKSSDESLSEPLAVKDSKPASETESKGGEMSEASQANASDGGIPENEDKEKEKTSAKAPETVERDASPGEASGGGPTEKEKQEEPSSETTPPSRPADRKTEEKEDEEEEEVSPPNDDVPFEEFLSKADKRESAGSDASEQGSVHLEPLTPSKVLEHEATEILQKGSSPAPESKAGAPSDSADDTSRSPSPDESKDASA</sequence>
<keyword evidence="10" id="KW-0238">DNA-binding</keyword>
<dbReference type="Pfam" id="PF25429">
    <property type="entry name" value="zf-POGZ"/>
    <property type="match status" value="1"/>
</dbReference>
<comment type="function">
    <text evidence="1">May function as a transcription factor.</text>
</comment>
<dbReference type="InterPro" id="IPR059074">
    <property type="entry name" value="zf-C2H2_Z280C_D"/>
</dbReference>
<dbReference type="Pfam" id="PF25414">
    <property type="entry name" value="zf-C2H2_Z280C_D"/>
    <property type="match status" value="1"/>
</dbReference>
<evidence type="ECO:0000313" key="17">
    <source>
        <dbReference type="Proteomes" id="UP001152622"/>
    </source>
</evidence>
<name>A0A9Q1EKL5_SYNKA</name>